<proteinExistence type="predicted"/>
<sequence length="285" mass="31438">MQRREVLFVASGTLAIAGCIDDETEPEPDTEPEEETEEEPEEETEEEPEEETEEEPEEETEEEPEEETEEPAPAEFEVIDLSVEPSQTGPGESVTVTATVENKGETEGTEELQFVIDGEAVDGETIGDTTFEEITEGETVTEQVTVPPEESSTVSISITRELVGTFGVSVADLSANFEVVRDWNEIGDSYEGAGGLTVTLESFEVNEKTGSYEYAIDYTLENETDSSIDEGAFQLYPTDPDNDPLQQFGGFDELFPNDSVSRSYTFEEEKDIEHPSLVKPHTSVV</sequence>
<accession>A0A238Y0M1</accession>
<gene>
    <name evidence="3" type="ORF">SAMN06264855_12724</name>
</gene>
<reference evidence="3 4" key="1">
    <citation type="submission" date="2017-06" db="EMBL/GenBank/DDBJ databases">
        <authorList>
            <person name="Kim H.J."/>
            <person name="Triplett B.A."/>
        </authorList>
    </citation>
    <scope>NUCLEOTIDE SEQUENCE [LARGE SCALE GENOMIC DNA]</scope>
    <source>
        <strain evidence="3 4">DSM 8800</strain>
    </source>
</reference>
<evidence type="ECO:0000259" key="2">
    <source>
        <dbReference type="Pfam" id="PF07705"/>
    </source>
</evidence>
<evidence type="ECO:0000256" key="1">
    <source>
        <dbReference type="SAM" id="MobiDB-lite"/>
    </source>
</evidence>
<keyword evidence="4" id="KW-1185">Reference proteome</keyword>
<name>A0A238Y0M1_HALVU</name>
<feature type="region of interest" description="Disordered" evidence="1">
    <location>
        <begin position="13"/>
        <end position="75"/>
    </location>
</feature>
<dbReference type="Pfam" id="PF07705">
    <property type="entry name" value="CARDB"/>
    <property type="match status" value="1"/>
</dbReference>
<organism evidence="3 4">
    <name type="scientific">Halorubrum vacuolatum</name>
    <name type="common">Natronobacterium vacuolatum</name>
    <dbReference type="NCBI Taxonomy" id="63740"/>
    <lineage>
        <taxon>Archaea</taxon>
        <taxon>Methanobacteriati</taxon>
        <taxon>Methanobacteriota</taxon>
        <taxon>Stenosarchaea group</taxon>
        <taxon>Halobacteria</taxon>
        <taxon>Halobacteriales</taxon>
        <taxon>Haloferacaceae</taxon>
        <taxon>Halorubrum</taxon>
    </lineage>
</organism>
<evidence type="ECO:0000313" key="4">
    <source>
        <dbReference type="Proteomes" id="UP000198397"/>
    </source>
</evidence>
<dbReference type="RefSeq" id="WP_089385886.1">
    <property type="nucleotide sequence ID" value="NZ_FZNQ01000027.1"/>
</dbReference>
<dbReference type="Proteomes" id="UP000198397">
    <property type="component" value="Unassembled WGS sequence"/>
</dbReference>
<protein>
    <submittedName>
        <fullName evidence="3">CARDB protein</fullName>
    </submittedName>
</protein>
<feature type="compositionally biased region" description="Acidic residues" evidence="1">
    <location>
        <begin position="20"/>
        <end position="72"/>
    </location>
</feature>
<dbReference type="Gene3D" id="2.60.40.10">
    <property type="entry name" value="Immunoglobulins"/>
    <property type="match status" value="1"/>
</dbReference>
<evidence type="ECO:0000313" key="3">
    <source>
        <dbReference type="EMBL" id="SNR64856.1"/>
    </source>
</evidence>
<dbReference type="InterPro" id="IPR013783">
    <property type="entry name" value="Ig-like_fold"/>
</dbReference>
<dbReference type="EMBL" id="FZNQ01000027">
    <property type="protein sequence ID" value="SNR64856.1"/>
    <property type="molecule type" value="Genomic_DNA"/>
</dbReference>
<dbReference type="InterPro" id="IPR011635">
    <property type="entry name" value="CARDB"/>
</dbReference>
<dbReference type="AlphaFoldDB" id="A0A238Y0M1"/>
<feature type="domain" description="CARDB" evidence="2">
    <location>
        <begin position="79"/>
        <end position="157"/>
    </location>
</feature>
<dbReference type="PROSITE" id="PS51257">
    <property type="entry name" value="PROKAR_LIPOPROTEIN"/>
    <property type="match status" value="1"/>
</dbReference>